<organism evidence="1 2">
    <name type="scientific">Halocatena marina</name>
    <dbReference type="NCBI Taxonomy" id="2934937"/>
    <lineage>
        <taxon>Archaea</taxon>
        <taxon>Methanobacteriati</taxon>
        <taxon>Methanobacteriota</taxon>
        <taxon>Stenosarchaea group</taxon>
        <taxon>Halobacteria</taxon>
        <taxon>Halobacteriales</taxon>
        <taxon>Natronomonadaceae</taxon>
        <taxon>Halocatena</taxon>
    </lineage>
</organism>
<dbReference type="EMBL" id="JBHTAX010000008">
    <property type="protein sequence ID" value="MFC7193350.1"/>
    <property type="molecule type" value="Genomic_DNA"/>
</dbReference>
<gene>
    <name evidence="1" type="ORF">ACFQL7_28525</name>
</gene>
<keyword evidence="2" id="KW-1185">Reference proteome</keyword>
<protein>
    <submittedName>
        <fullName evidence="1">Uncharacterized protein</fullName>
    </submittedName>
</protein>
<dbReference type="AlphaFoldDB" id="A0ABD5YZX1"/>
<comment type="caution">
    <text evidence="1">The sequence shown here is derived from an EMBL/GenBank/DDBJ whole genome shotgun (WGS) entry which is preliminary data.</text>
</comment>
<evidence type="ECO:0000313" key="2">
    <source>
        <dbReference type="Proteomes" id="UP001596417"/>
    </source>
</evidence>
<name>A0ABD5YZX1_9EURY</name>
<evidence type="ECO:0000313" key="1">
    <source>
        <dbReference type="EMBL" id="MFC7193350.1"/>
    </source>
</evidence>
<dbReference type="Proteomes" id="UP001596417">
    <property type="component" value="Unassembled WGS sequence"/>
</dbReference>
<dbReference type="RefSeq" id="WP_390207154.1">
    <property type="nucleotide sequence ID" value="NZ_JBHSZC010000007.1"/>
</dbReference>
<sequence>MTTLFERAPGNEWSDLHSAIRERHDLIFEYYELFDLGENRVTNATSHVLKRVPLAGKRG</sequence>
<accession>A0ABD5YZX1</accession>
<proteinExistence type="predicted"/>
<reference evidence="1 2" key="1">
    <citation type="journal article" date="2019" name="Int. J. Syst. Evol. Microbiol.">
        <title>The Global Catalogue of Microorganisms (GCM) 10K type strain sequencing project: providing services to taxonomists for standard genome sequencing and annotation.</title>
        <authorList>
            <consortium name="The Broad Institute Genomics Platform"/>
            <consortium name="The Broad Institute Genome Sequencing Center for Infectious Disease"/>
            <person name="Wu L."/>
            <person name="Ma J."/>
        </authorList>
    </citation>
    <scope>NUCLEOTIDE SEQUENCE [LARGE SCALE GENOMIC DNA]</scope>
    <source>
        <strain evidence="1 2">RDMS1</strain>
    </source>
</reference>